<feature type="domain" description="XPA C-terminal" evidence="11">
    <location>
        <begin position="156"/>
        <end position="206"/>
    </location>
</feature>
<dbReference type="Gene3D" id="3.90.530.10">
    <property type="entry name" value="XPA C-terminal domain"/>
    <property type="match status" value="1"/>
</dbReference>
<dbReference type="CDD" id="cd21077">
    <property type="entry name" value="DBD_Rad14"/>
    <property type="match status" value="1"/>
</dbReference>
<keyword evidence="7" id="KW-0238">DNA-binding</keyword>
<feature type="region of interest" description="Disordered" evidence="10">
    <location>
        <begin position="81"/>
        <end position="101"/>
    </location>
</feature>
<evidence type="ECO:0000256" key="6">
    <source>
        <dbReference type="ARBA" id="ARBA00022833"/>
    </source>
</evidence>
<keyword evidence="8" id="KW-0234">DNA repair</keyword>
<keyword evidence="5" id="KW-0863">Zinc-finger</keyword>
<evidence type="ECO:0000256" key="3">
    <source>
        <dbReference type="ARBA" id="ARBA00022723"/>
    </source>
</evidence>
<protein>
    <submittedName>
        <fullName evidence="12">DNA repair protein</fullName>
    </submittedName>
</protein>
<dbReference type="InterPro" id="IPR037129">
    <property type="entry name" value="XPA_sf"/>
</dbReference>
<dbReference type="Proteomes" id="UP001362899">
    <property type="component" value="Unassembled WGS sequence"/>
</dbReference>
<evidence type="ECO:0000256" key="7">
    <source>
        <dbReference type="ARBA" id="ARBA00023125"/>
    </source>
</evidence>
<dbReference type="GO" id="GO:1901255">
    <property type="term" value="P:nucleotide-excision repair involved in interstrand cross-link repair"/>
    <property type="evidence" value="ECO:0007669"/>
    <property type="project" value="TreeGrafter"/>
</dbReference>
<evidence type="ECO:0000313" key="12">
    <source>
        <dbReference type="EMBL" id="GMM51397.1"/>
    </source>
</evidence>
<keyword evidence="4" id="KW-0227">DNA damage</keyword>
<dbReference type="EMBL" id="BTGC01000005">
    <property type="protein sequence ID" value="GMM51397.1"/>
    <property type="molecule type" value="Genomic_DNA"/>
</dbReference>
<dbReference type="InterPro" id="IPR009061">
    <property type="entry name" value="DNA-bd_dom_put_sf"/>
</dbReference>
<feature type="region of interest" description="Disordered" evidence="10">
    <location>
        <begin position="27"/>
        <end position="61"/>
    </location>
</feature>
<evidence type="ECO:0000256" key="2">
    <source>
        <dbReference type="ARBA" id="ARBA00005548"/>
    </source>
</evidence>
<dbReference type="InterPro" id="IPR022656">
    <property type="entry name" value="XPA_C"/>
</dbReference>
<sequence>MELTAAERRARALKRLQDAKAQMQLKLNAHKQKNLNVSGQTSTDKSSGVSSQSRDASKTPKSKLFAKPYIEYDFSTMKDSKGGYMNKDDEKDKKDPTSLDNANWLESLSNQQPPYDFSDPRAPTCVECGTKELEFRLWRVFKIGVCKDCRRKYPEKFSLLTKTECKQDYLLTEPELRDKELLPHMERPNPYQSTYSNMMLYLRCQVEEFAIKKWGSLEKLDEEYEKREELKKTRKQQRFEKKLRDMRNKTRAQAITGSGRFTKHAHIWGPAESDGAGGLTRMCGGCGTKRQELKLS</sequence>
<dbReference type="GO" id="GO:0000715">
    <property type="term" value="P:nucleotide-excision repair, DNA damage recognition"/>
    <property type="evidence" value="ECO:0007669"/>
    <property type="project" value="TreeGrafter"/>
</dbReference>
<dbReference type="InterPro" id="IPR000465">
    <property type="entry name" value="XPA/RAD14"/>
</dbReference>
<dbReference type="GO" id="GO:0070914">
    <property type="term" value="P:UV-damage excision repair"/>
    <property type="evidence" value="ECO:0007669"/>
    <property type="project" value="TreeGrafter"/>
</dbReference>
<dbReference type="AlphaFoldDB" id="A0AAV5RK65"/>
<keyword evidence="3" id="KW-0479">Metal-binding</keyword>
<reference evidence="12 13" key="1">
    <citation type="journal article" date="2023" name="Elife">
        <title>Identification of key yeast species and microbe-microbe interactions impacting larval growth of Drosophila in the wild.</title>
        <authorList>
            <person name="Mure A."/>
            <person name="Sugiura Y."/>
            <person name="Maeda R."/>
            <person name="Honda K."/>
            <person name="Sakurai N."/>
            <person name="Takahashi Y."/>
            <person name="Watada M."/>
            <person name="Katoh T."/>
            <person name="Gotoh A."/>
            <person name="Gotoh Y."/>
            <person name="Taniguchi I."/>
            <person name="Nakamura K."/>
            <person name="Hayashi T."/>
            <person name="Katayama T."/>
            <person name="Uemura T."/>
            <person name="Hattori Y."/>
        </authorList>
    </citation>
    <scope>NUCLEOTIDE SEQUENCE [LARGE SCALE GENOMIC DNA]</scope>
    <source>
        <strain evidence="12 13">SB-73</strain>
    </source>
</reference>
<gene>
    <name evidence="12" type="ORF">DASB73_023550</name>
</gene>
<keyword evidence="13" id="KW-1185">Reference proteome</keyword>
<proteinExistence type="inferred from homology"/>
<evidence type="ECO:0000313" key="13">
    <source>
        <dbReference type="Proteomes" id="UP001362899"/>
    </source>
</evidence>
<comment type="caution">
    <text evidence="12">The sequence shown here is derived from an EMBL/GenBank/DDBJ whole genome shotgun (WGS) entry which is preliminary data.</text>
</comment>
<evidence type="ECO:0000256" key="4">
    <source>
        <dbReference type="ARBA" id="ARBA00022763"/>
    </source>
</evidence>
<dbReference type="GO" id="GO:0000110">
    <property type="term" value="C:nucleotide-excision repair factor 1 complex"/>
    <property type="evidence" value="ECO:0007669"/>
    <property type="project" value="TreeGrafter"/>
</dbReference>
<dbReference type="GO" id="GO:0006284">
    <property type="term" value="P:base-excision repair"/>
    <property type="evidence" value="ECO:0007669"/>
    <property type="project" value="TreeGrafter"/>
</dbReference>
<name>A0AAV5RK65_STABA</name>
<dbReference type="PANTHER" id="PTHR10142">
    <property type="entry name" value="DNA REPAIR PROTEIN COMPLEMENTING XP-A CELLS"/>
    <property type="match status" value="1"/>
</dbReference>
<keyword evidence="6" id="KW-0862">Zinc</keyword>
<comment type="similarity">
    <text evidence="2">Belongs to the XPA family.</text>
</comment>
<evidence type="ECO:0000256" key="10">
    <source>
        <dbReference type="SAM" id="MobiDB-lite"/>
    </source>
</evidence>
<evidence type="ECO:0000256" key="1">
    <source>
        <dbReference type="ARBA" id="ARBA00004123"/>
    </source>
</evidence>
<evidence type="ECO:0000256" key="9">
    <source>
        <dbReference type="ARBA" id="ARBA00023242"/>
    </source>
</evidence>
<evidence type="ECO:0000256" key="5">
    <source>
        <dbReference type="ARBA" id="ARBA00022771"/>
    </source>
</evidence>
<dbReference type="NCBIfam" id="TIGR00598">
    <property type="entry name" value="rad14"/>
    <property type="match status" value="1"/>
</dbReference>
<accession>A0AAV5RK65</accession>
<dbReference type="Pfam" id="PF05181">
    <property type="entry name" value="XPA_C"/>
    <property type="match status" value="1"/>
</dbReference>
<evidence type="ECO:0000256" key="8">
    <source>
        <dbReference type="ARBA" id="ARBA00023204"/>
    </source>
</evidence>
<dbReference type="InterPro" id="IPR022652">
    <property type="entry name" value="Znf_XPA_CS"/>
</dbReference>
<feature type="compositionally biased region" description="Basic and acidic residues" evidence="10">
    <location>
        <begin position="81"/>
        <end position="97"/>
    </location>
</feature>
<comment type="subcellular location">
    <subcellularLocation>
        <location evidence="1">Nucleus</location>
    </subcellularLocation>
</comment>
<organism evidence="12 13">
    <name type="scientific">Starmerella bacillaris</name>
    <name type="common">Yeast</name>
    <name type="synonym">Candida zemplinina</name>
    <dbReference type="NCBI Taxonomy" id="1247836"/>
    <lineage>
        <taxon>Eukaryota</taxon>
        <taxon>Fungi</taxon>
        <taxon>Dikarya</taxon>
        <taxon>Ascomycota</taxon>
        <taxon>Saccharomycotina</taxon>
        <taxon>Dipodascomycetes</taxon>
        <taxon>Dipodascales</taxon>
        <taxon>Trichomonascaceae</taxon>
        <taxon>Starmerella</taxon>
    </lineage>
</organism>
<dbReference type="Pfam" id="PF01286">
    <property type="entry name" value="XPA_N"/>
    <property type="match status" value="1"/>
</dbReference>
<feature type="compositionally biased region" description="Polar residues" evidence="10">
    <location>
        <begin position="34"/>
        <end position="54"/>
    </location>
</feature>
<dbReference type="GO" id="GO:0003684">
    <property type="term" value="F:damaged DNA binding"/>
    <property type="evidence" value="ECO:0007669"/>
    <property type="project" value="InterPro"/>
</dbReference>
<keyword evidence="9" id="KW-0539">Nucleus</keyword>
<evidence type="ECO:0000259" key="11">
    <source>
        <dbReference type="Pfam" id="PF05181"/>
    </source>
</evidence>
<dbReference type="PANTHER" id="PTHR10142:SF0">
    <property type="entry name" value="DNA REPAIR PROTEIN COMPLEMENTING XP-A CELLS"/>
    <property type="match status" value="1"/>
</dbReference>
<dbReference type="GO" id="GO:0008270">
    <property type="term" value="F:zinc ion binding"/>
    <property type="evidence" value="ECO:0007669"/>
    <property type="project" value="UniProtKB-KW"/>
</dbReference>
<dbReference type="SUPFAM" id="SSF46955">
    <property type="entry name" value="Putative DNA-binding domain"/>
    <property type="match status" value="1"/>
</dbReference>